<organism evidence="5">
    <name type="scientific">Flexilinea flocculi</name>
    <dbReference type="NCBI Taxonomy" id="1678840"/>
    <lineage>
        <taxon>Bacteria</taxon>
        <taxon>Bacillati</taxon>
        <taxon>Chloroflexota</taxon>
        <taxon>Anaerolineae</taxon>
        <taxon>Anaerolineales</taxon>
        <taxon>Anaerolineaceae</taxon>
        <taxon>Flexilinea</taxon>
    </lineage>
</organism>
<feature type="domain" description="Radical SAM core" evidence="4">
    <location>
        <begin position="22"/>
        <end position="172"/>
    </location>
</feature>
<dbReference type="AlphaFoldDB" id="A0A0S7BJ57"/>
<dbReference type="InterPro" id="IPR058240">
    <property type="entry name" value="rSAM_sf"/>
</dbReference>
<dbReference type="InterPro" id="IPR007197">
    <property type="entry name" value="rSAM"/>
</dbReference>
<keyword evidence="5" id="KW-0269">Exonuclease</keyword>
<evidence type="ECO:0000313" key="5">
    <source>
        <dbReference type="EMBL" id="GAP40378.1"/>
    </source>
</evidence>
<dbReference type="Pfam" id="PF04055">
    <property type="entry name" value="Radical_SAM"/>
    <property type="match status" value="1"/>
</dbReference>
<accession>A0A0S7BJ57</accession>
<evidence type="ECO:0000256" key="2">
    <source>
        <dbReference type="ARBA" id="ARBA00023004"/>
    </source>
</evidence>
<dbReference type="GO" id="GO:0046872">
    <property type="term" value="F:metal ion binding"/>
    <property type="evidence" value="ECO:0007669"/>
    <property type="project" value="UniProtKB-KW"/>
</dbReference>
<dbReference type="Gene3D" id="3.80.30.30">
    <property type="match status" value="1"/>
</dbReference>
<dbReference type="GO" id="GO:0051536">
    <property type="term" value="F:iron-sulfur cluster binding"/>
    <property type="evidence" value="ECO:0007669"/>
    <property type="project" value="UniProtKB-KW"/>
</dbReference>
<dbReference type="SFLD" id="SFLDG01084">
    <property type="entry name" value="Uncharacterised_Radical_SAM_Su"/>
    <property type="match status" value="1"/>
</dbReference>
<proteinExistence type="predicted"/>
<keyword evidence="6" id="KW-1185">Reference proteome</keyword>
<keyword evidence="2" id="KW-0408">Iron</keyword>
<dbReference type="PANTHER" id="PTHR43432:SF6">
    <property type="entry name" value="RADICAL SAM CORE DOMAIN-CONTAINING PROTEIN"/>
    <property type="match status" value="1"/>
</dbReference>
<dbReference type="InterPro" id="IPR040086">
    <property type="entry name" value="MJ0683-like"/>
</dbReference>
<name>A0A0S7BJ57_9CHLR</name>
<dbReference type="PANTHER" id="PTHR43432">
    <property type="entry name" value="SLR0285 PROTEIN"/>
    <property type="match status" value="1"/>
</dbReference>
<dbReference type="STRING" id="1678840.ATC1_13351"/>
<dbReference type="GO" id="GO:0004527">
    <property type="term" value="F:exonuclease activity"/>
    <property type="evidence" value="ECO:0007669"/>
    <property type="project" value="UniProtKB-KW"/>
</dbReference>
<reference evidence="5" key="1">
    <citation type="journal article" date="2015" name="Genome Announc.">
        <title>Draft Genome Sequence of Anaerolineae Strain TC1, a Novel Isolate from a Methanogenic Wastewater Treatment System.</title>
        <authorList>
            <person name="Matsuura N."/>
            <person name="Tourlousse D.M."/>
            <person name="Sun L."/>
            <person name="Toyonaga M."/>
            <person name="Kuroda K."/>
            <person name="Ohashi A."/>
            <person name="Cruz R."/>
            <person name="Yamaguchi T."/>
            <person name="Sekiguchi Y."/>
        </authorList>
    </citation>
    <scope>NUCLEOTIDE SEQUENCE [LARGE SCALE GENOMIC DNA]</scope>
    <source>
        <strain evidence="5">TC1</strain>
    </source>
</reference>
<dbReference type="SUPFAM" id="SSF102114">
    <property type="entry name" value="Radical SAM enzymes"/>
    <property type="match status" value="1"/>
</dbReference>
<sequence>MDTITRKTMLYKTQVPGLDYAMNPVQGCSHGCRYPCYAYLMAMRFGKVHSYAEWIRPVIVENTLDLIKKELKKWQSKIHCVHFCFSTDPFMYQQPEIQALTLESIRLINAAGIPCSILTKGILPSDLKNLDQRNRYGISLVSLDEDFRKRWEPGAAPYADRIRALKELHADGAMTWVHMEPYPTPNLIAQDIDGILNTIDFVDHIDFSGLNYNPVVQKYPDPSGFYSSMKSHVIHFCKEHHIQFQ</sequence>
<dbReference type="SFLD" id="SFLDS00029">
    <property type="entry name" value="Radical_SAM"/>
    <property type="match status" value="1"/>
</dbReference>
<protein>
    <submittedName>
        <fullName evidence="5">DNA repair exonuclease SbcCD ATPase subunit</fullName>
    </submittedName>
</protein>
<evidence type="ECO:0000256" key="1">
    <source>
        <dbReference type="ARBA" id="ARBA00022723"/>
    </source>
</evidence>
<evidence type="ECO:0000313" key="6">
    <source>
        <dbReference type="Proteomes" id="UP000053370"/>
    </source>
</evidence>
<dbReference type="EMBL" id="DF968181">
    <property type="protein sequence ID" value="GAP40378.1"/>
    <property type="molecule type" value="Genomic_DNA"/>
</dbReference>
<evidence type="ECO:0000259" key="4">
    <source>
        <dbReference type="Pfam" id="PF04055"/>
    </source>
</evidence>
<keyword evidence="3" id="KW-0411">Iron-sulfur</keyword>
<dbReference type="Proteomes" id="UP000053370">
    <property type="component" value="Unassembled WGS sequence"/>
</dbReference>
<evidence type="ECO:0000256" key="3">
    <source>
        <dbReference type="ARBA" id="ARBA00023014"/>
    </source>
</evidence>
<dbReference type="OrthoDB" id="164448at2"/>
<gene>
    <name evidence="5" type="ORF">ATC1_13351</name>
</gene>
<dbReference type="CDD" id="cd01335">
    <property type="entry name" value="Radical_SAM"/>
    <property type="match status" value="1"/>
</dbReference>
<dbReference type="PATRIC" id="fig|1678840.3.peg.1613"/>
<keyword evidence="5" id="KW-0540">Nuclease</keyword>
<keyword evidence="1" id="KW-0479">Metal-binding</keyword>
<keyword evidence="5" id="KW-0378">Hydrolase</keyword>